<accession>A0A6N3EAX6</accession>
<protein>
    <recommendedName>
        <fullName evidence="4">NPCBM-associated, NEW3 domain of alpha-galactosidase</fullName>
    </recommendedName>
</protein>
<keyword evidence="1" id="KW-1133">Transmembrane helix</keyword>
<name>A0A6N3EAX6_9CLOT</name>
<evidence type="ECO:0000256" key="2">
    <source>
        <dbReference type="SAM" id="SignalP"/>
    </source>
</evidence>
<evidence type="ECO:0000256" key="1">
    <source>
        <dbReference type="SAM" id="Phobius"/>
    </source>
</evidence>
<keyword evidence="1" id="KW-0472">Membrane</keyword>
<gene>
    <name evidence="3" type="ORF">CTLFYP3_02135</name>
</gene>
<keyword evidence="2" id="KW-0732">Signal</keyword>
<dbReference type="EMBL" id="CACRTO010000020">
    <property type="protein sequence ID" value="VYU34817.1"/>
    <property type="molecule type" value="Genomic_DNA"/>
</dbReference>
<sequence>MKKKVSKFLAMICMAVITMSYPVVAHAAQDSFIISKYSESFVPAEDNNATLSIEMVAKSSDEGLVYIPMNVADSELISATIDGNEVLGQVIKVGSVSYFVLDSKVPETEVNITAEINCPGFYDVKDSNPDTGIPSFQMSYKFTNKSPNKIDSYNLTIALPEGMEPMTISTPKDVTQYVLDMNENGQRTLSVSSNVAVAGNSALEFTFGKSFVSSTISKIVLWAIIIGSSIFVLKKRLGEEE</sequence>
<proteinExistence type="predicted"/>
<evidence type="ECO:0000313" key="3">
    <source>
        <dbReference type="EMBL" id="VYU34817.1"/>
    </source>
</evidence>
<keyword evidence="1" id="KW-0812">Transmembrane</keyword>
<organism evidence="3">
    <name type="scientific">Clostridium tertium</name>
    <dbReference type="NCBI Taxonomy" id="1559"/>
    <lineage>
        <taxon>Bacteria</taxon>
        <taxon>Bacillati</taxon>
        <taxon>Bacillota</taxon>
        <taxon>Clostridia</taxon>
        <taxon>Eubacteriales</taxon>
        <taxon>Clostridiaceae</taxon>
        <taxon>Clostridium</taxon>
    </lineage>
</organism>
<evidence type="ECO:0008006" key="4">
    <source>
        <dbReference type="Google" id="ProtNLM"/>
    </source>
</evidence>
<dbReference type="AlphaFoldDB" id="A0A6N3EAX6"/>
<reference evidence="3" key="1">
    <citation type="submission" date="2019-11" db="EMBL/GenBank/DDBJ databases">
        <authorList>
            <person name="Feng L."/>
        </authorList>
    </citation>
    <scope>NUCLEOTIDE SEQUENCE</scope>
    <source>
        <strain evidence="3">CTertiumLFYP3</strain>
    </source>
</reference>
<dbReference type="RefSeq" id="WP_156626586.1">
    <property type="nucleotide sequence ID" value="NZ_CACRTO010000020.1"/>
</dbReference>
<feature type="transmembrane region" description="Helical" evidence="1">
    <location>
        <begin position="211"/>
        <end position="233"/>
    </location>
</feature>
<feature type="signal peptide" evidence="2">
    <location>
        <begin position="1"/>
        <end position="27"/>
    </location>
</feature>
<feature type="chain" id="PRO_5026808172" description="NPCBM-associated, NEW3 domain of alpha-galactosidase" evidence="2">
    <location>
        <begin position="28"/>
        <end position="241"/>
    </location>
</feature>